<name>J4UCC7_TRIAS</name>
<dbReference type="PANTHER" id="PTHR42765">
    <property type="entry name" value="SOLEUCYL-TRNA SYNTHETASE"/>
    <property type="match status" value="1"/>
</dbReference>
<keyword evidence="2" id="KW-0436">Ligase</keyword>
<accession>J4UCC7</accession>
<keyword evidence="5" id="KW-0648">Protein biosynthesis</keyword>
<dbReference type="GO" id="GO:0002161">
    <property type="term" value="F:aminoacyl-tRNA deacylase activity"/>
    <property type="evidence" value="ECO:0007669"/>
    <property type="project" value="InterPro"/>
</dbReference>
<dbReference type="Pfam" id="PF00133">
    <property type="entry name" value="tRNA-synt_1"/>
    <property type="match status" value="2"/>
</dbReference>
<evidence type="ECO:0000256" key="5">
    <source>
        <dbReference type="ARBA" id="ARBA00022917"/>
    </source>
</evidence>
<dbReference type="InterPro" id="IPR002300">
    <property type="entry name" value="aa-tRNA-synth_Ia"/>
</dbReference>
<keyword evidence="4" id="KW-0067">ATP-binding</keyword>
<proteinExistence type="predicted"/>
<dbReference type="InterPro" id="IPR014729">
    <property type="entry name" value="Rossmann-like_a/b/a_fold"/>
</dbReference>
<keyword evidence="6 11" id="KW-0030">Aminoacyl-tRNA synthetase</keyword>
<evidence type="ECO:0000313" key="12">
    <source>
        <dbReference type="Proteomes" id="UP000002748"/>
    </source>
</evidence>
<reference evidence="11 12" key="1">
    <citation type="journal article" date="2012" name="Eukaryot. Cell">
        <title>Draft genome sequence of CBS 2479, the standard type strain of Trichosporon asahii.</title>
        <authorList>
            <person name="Yang R.Y."/>
            <person name="Li H.T."/>
            <person name="Zhu H."/>
            <person name="Zhou G.P."/>
            <person name="Wang M."/>
            <person name="Wang L."/>
        </authorList>
    </citation>
    <scope>NUCLEOTIDE SEQUENCE [LARGE SCALE GENOMIC DNA]</scope>
    <source>
        <strain evidence="12">ATCC 90039 / CBS 2479 / JCM 2466 / KCTC 7840 / NCYC 2677 / UAMH 7654</strain>
    </source>
</reference>
<gene>
    <name evidence="11" type="ORF">A1Q1_02357</name>
</gene>
<dbReference type="EC" id="6.1.1.5" evidence="1"/>
<dbReference type="EMBL" id="ALBS01000196">
    <property type="protein sequence ID" value="EJT48630.1"/>
    <property type="molecule type" value="Genomic_DNA"/>
</dbReference>
<dbReference type="InterPro" id="IPR002301">
    <property type="entry name" value="Ile-tRNA-ligase"/>
</dbReference>
<dbReference type="RefSeq" id="XP_014180777.1">
    <property type="nucleotide sequence ID" value="XM_014325302.1"/>
</dbReference>
<dbReference type="GO" id="GO:0004822">
    <property type="term" value="F:isoleucine-tRNA ligase activity"/>
    <property type="evidence" value="ECO:0007669"/>
    <property type="project" value="UniProtKB-EC"/>
</dbReference>
<comment type="caution">
    <text evidence="11">The sequence shown here is derived from an EMBL/GenBank/DDBJ whole genome shotgun (WGS) entry which is preliminary data.</text>
</comment>
<dbReference type="InterPro" id="IPR033708">
    <property type="entry name" value="Anticodon_Ile_BEm"/>
</dbReference>
<feature type="coiled-coil region" evidence="8">
    <location>
        <begin position="245"/>
        <end position="272"/>
    </location>
</feature>
<feature type="domain" description="Aminoacyl-tRNA synthetase class Ia" evidence="9">
    <location>
        <begin position="96"/>
        <end position="137"/>
    </location>
</feature>
<dbReference type="Pfam" id="PF08264">
    <property type="entry name" value="Anticodon_1"/>
    <property type="match status" value="1"/>
</dbReference>
<keyword evidence="3" id="KW-0547">Nucleotide-binding</keyword>
<evidence type="ECO:0000256" key="2">
    <source>
        <dbReference type="ARBA" id="ARBA00022598"/>
    </source>
</evidence>
<dbReference type="Proteomes" id="UP000002748">
    <property type="component" value="Unassembled WGS sequence"/>
</dbReference>
<feature type="domain" description="Methionyl/Valyl/Leucyl/Isoleucyl-tRNA synthetase anticodon-binding" evidence="10">
    <location>
        <begin position="695"/>
        <end position="847"/>
    </location>
</feature>
<dbReference type="GeneID" id="25985871"/>
<organism evidence="11 12">
    <name type="scientific">Trichosporon asahii var. asahii (strain ATCC 90039 / CBS 2479 / JCM 2466 / KCTC 7840 / NBRC 103889/ NCYC 2677 / UAMH 7654)</name>
    <name type="common">Yeast</name>
    <dbReference type="NCBI Taxonomy" id="1186058"/>
    <lineage>
        <taxon>Eukaryota</taxon>
        <taxon>Fungi</taxon>
        <taxon>Dikarya</taxon>
        <taxon>Basidiomycota</taxon>
        <taxon>Agaricomycotina</taxon>
        <taxon>Tremellomycetes</taxon>
        <taxon>Trichosporonales</taxon>
        <taxon>Trichosporonaceae</taxon>
        <taxon>Trichosporon</taxon>
    </lineage>
</organism>
<evidence type="ECO:0000259" key="10">
    <source>
        <dbReference type="Pfam" id="PF08264"/>
    </source>
</evidence>
<dbReference type="SUPFAM" id="SSF47323">
    <property type="entry name" value="Anticodon-binding domain of a subclass of class I aminoacyl-tRNA synthetases"/>
    <property type="match status" value="1"/>
</dbReference>
<dbReference type="Gene3D" id="3.90.740.10">
    <property type="entry name" value="Valyl/Leucyl/Isoleucyl-tRNA synthetase, editing domain"/>
    <property type="match status" value="1"/>
</dbReference>
<dbReference type="Gene3D" id="3.40.50.620">
    <property type="entry name" value="HUPs"/>
    <property type="match status" value="2"/>
</dbReference>
<evidence type="ECO:0000256" key="6">
    <source>
        <dbReference type="ARBA" id="ARBA00023146"/>
    </source>
</evidence>
<evidence type="ECO:0000313" key="11">
    <source>
        <dbReference type="EMBL" id="EJT48630.1"/>
    </source>
</evidence>
<dbReference type="GO" id="GO:0032543">
    <property type="term" value="P:mitochondrial translation"/>
    <property type="evidence" value="ECO:0007669"/>
    <property type="project" value="TreeGrafter"/>
</dbReference>
<dbReference type="GO" id="GO:0005524">
    <property type="term" value="F:ATP binding"/>
    <property type="evidence" value="ECO:0007669"/>
    <property type="project" value="UniProtKB-KW"/>
</dbReference>
<evidence type="ECO:0000259" key="9">
    <source>
        <dbReference type="Pfam" id="PF00133"/>
    </source>
</evidence>
<dbReference type="SUPFAM" id="SSF50677">
    <property type="entry name" value="ValRS/IleRS/LeuRS editing domain"/>
    <property type="match status" value="1"/>
</dbReference>
<feature type="domain" description="Aminoacyl-tRNA synthetase class Ia" evidence="9">
    <location>
        <begin position="138"/>
        <end position="648"/>
    </location>
</feature>
<dbReference type="InterPro" id="IPR009008">
    <property type="entry name" value="Val/Leu/Ile-tRNA-synth_edit"/>
</dbReference>
<dbReference type="KEGG" id="tasa:A1Q1_02357"/>
<dbReference type="AlphaFoldDB" id="J4UCC7"/>
<dbReference type="InterPro" id="IPR050081">
    <property type="entry name" value="Ile-tRNA_ligase"/>
</dbReference>
<evidence type="ECO:0000256" key="7">
    <source>
        <dbReference type="ARBA" id="ARBA00032665"/>
    </source>
</evidence>
<dbReference type="OrthoDB" id="10264412at2759"/>
<dbReference type="InterPro" id="IPR009080">
    <property type="entry name" value="tRNAsynth_Ia_anticodon-bd"/>
</dbReference>
<dbReference type="CDD" id="cd07960">
    <property type="entry name" value="Anticodon_Ia_Ile_BEm"/>
    <property type="match status" value="1"/>
</dbReference>
<evidence type="ECO:0000256" key="1">
    <source>
        <dbReference type="ARBA" id="ARBA00013165"/>
    </source>
</evidence>
<dbReference type="InterPro" id="IPR013155">
    <property type="entry name" value="M/V/L/I-tRNA-synth_anticd-bd"/>
</dbReference>
<dbReference type="PRINTS" id="PR00984">
    <property type="entry name" value="TRNASYNTHILE"/>
</dbReference>
<dbReference type="Gene3D" id="1.10.730.20">
    <property type="match status" value="1"/>
</dbReference>
<keyword evidence="8" id="KW-0175">Coiled coil</keyword>
<dbReference type="Gene3D" id="1.10.10.830">
    <property type="entry name" value="Ile-tRNA synthetase CP2 domain-like"/>
    <property type="match status" value="1"/>
</dbReference>
<dbReference type="HOGENOM" id="CLU_001493_7_2_1"/>
<sequence>MSRLLTLTGGRAPVLSRYPSLRLVGGFRLASTAPANDDKKKYSATLLLPKTPMQLRAKSPLKIEDRLRDRTTHELYQEQAISSFYMTDHRTRTATFTWILKDMINRYNVIRGRKVHYVPGWDCHGLPIEHKALAALGLTADHGFEIRQLRLFQQMVKKGFITHRHRPTYYSPSSRTALAEAELEYADLKSTSVYVAFPVEDGDASPRLEQALAKGRETAPDAKLHLAIWTTTPWSLPGNMYAVVLNEKGQLLVVAEERIEELKKHLGELTIVDRLTGADLVGTNYTHVFHPASAEGPRPTVFSAPYVTADSGTGLVHSAPAHGHDDYDAFLAAGLSLEELRCPIDDDGKFTTELLGWAGPDAESLVGQVVVGKKSRGSRAMVEFIAGRGALLATEKITHRYPCDWRTKEPIMVRATPQWFADVESLKGDAEAAIENIGFVPPIGRNRLSAMVQSRSEWCISRQRSWGVPILALFTAEGAPVLTEESLAHIISVLSEKGVDYWWAGPVEDFVPPSMKGQQLSKGFDTLDVWFDSGTSWSLLKDAKLRDPSEPLADVYLEGSDQHRGWFQSSILTRLADLQGEGKPAAPYRTLITHGFTTDEAGNKMSKSLGNGISPMDIVKGSQGKPTYGSDTLRVWAAGVDYTRDCSIGPNSISMASELLRKLRSALRFMVGNVANTETKETPLPLDQVTLSPMDEYVLAELEQLERTAREAYDEYTFNKVLQAASTFASSTLSSLYFDVVKDTLYCDAPSSPQRQAIIATMQHVLNVLVKVVAPITPHLAEEVWEALGRTGSVFMSHWESGSAERSPQYSGEAMKPLLALRSEILTLLEAARRDKLIAKPTETAVVLNTTDKAIQQHHALLPALFGVSEVRLGESGDDAAQPAWRLGANAAIGE</sequence>
<dbReference type="GO" id="GO:0005739">
    <property type="term" value="C:mitochondrion"/>
    <property type="evidence" value="ECO:0007669"/>
    <property type="project" value="TreeGrafter"/>
</dbReference>
<dbReference type="GO" id="GO:0006428">
    <property type="term" value="P:isoleucyl-tRNA aminoacylation"/>
    <property type="evidence" value="ECO:0007669"/>
    <property type="project" value="InterPro"/>
</dbReference>
<dbReference type="GO" id="GO:0000049">
    <property type="term" value="F:tRNA binding"/>
    <property type="evidence" value="ECO:0007669"/>
    <property type="project" value="InterPro"/>
</dbReference>
<evidence type="ECO:0000256" key="3">
    <source>
        <dbReference type="ARBA" id="ARBA00022741"/>
    </source>
</evidence>
<evidence type="ECO:0000256" key="4">
    <source>
        <dbReference type="ARBA" id="ARBA00022840"/>
    </source>
</evidence>
<evidence type="ECO:0000256" key="8">
    <source>
        <dbReference type="SAM" id="Coils"/>
    </source>
</evidence>
<dbReference type="VEuPathDB" id="FungiDB:A1Q1_02357"/>
<dbReference type="PANTHER" id="PTHR42765:SF1">
    <property type="entry name" value="ISOLEUCINE--TRNA LIGASE, MITOCHONDRIAL"/>
    <property type="match status" value="1"/>
</dbReference>
<protein>
    <recommendedName>
        <fullName evidence="1">isoleucine--tRNA ligase</fullName>
        <ecNumber evidence="1">6.1.1.5</ecNumber>
    </recommendedName>
    <alternativeName>
        <fullName evidence="7">Isoleucyl-tRNA synthetase</fullName>
    </alternativeName>
</protein>
<dbReference type="SUPFAM" id="SSF52374">
    <property type="entry name" value="Nucleotidylyl transferase"/>
    <property type="match status" value="1"/>
</dbReference>